<evidence type="ECO:0000313" key="1">
    <source>
        <dbReference type="EMBL" id="ACO67628.1"/>
    </source>
</evidence>
<reference evidence="1 2" key="1">
    <citation type="journal article" date="2009" name="Science">
        <title>Green evolution and dynamic adaptations revealed by genomes of the marine picoeukaryotes Micromonas.</title>
        <authorList>
            <person name="Worden A.Z."/>
            <person name="Lee J.H."/>
            <person name="Mock T."/>
            <person name="Rouze P."/>
            <person name="Simmons M.P."/>
            <person name="Aerts A.L."/>
            <person name="Allen A.E."/>
            <person name="Cuvelier M.L."/>
            <person name="Derelle E."/>
            <person name="Everett M.V."/>
            <person name="Foulon E."/>
            <person name="Grimwood J."/>
            <person name="Gundlach H."/>
            <person name="Henrissat B."/>
            <person name="Napoli C."/>
            <person name="McDonald S.M."/>
            <person name="Parker M.S."/>
            <person name="Rombauts S."/>
            <person name="Salamov A."/>
            <person name="Von Dassow P."/>
            <person name="Badger J.H."/>
            <person name="Coutinho P.M."/>
            <person name="Demir E."/>
            <person name="Dubchak I."/>
            <person name="Gentemann C."/>
            <person name="Eikrem W."/>
            <person name="Gready J.E."/>
            <person name="John U."/>
            <person name="Lanier W."/>
            <person name="Lindquist E.A."/>
            <person name="Lucas S."/>
            <person name="Mayer K.F."/>
            <person name="Moreau H."/>
            <person name="Not F."/>
            <person name="Otillar R."/>
            <person name="Panaud O."/>
            <person name="Pangilinan J."/>
            <person name="Paulsen I."/>
            <person name="Piegu B."/>
            <person name="Poliakov A."/>
            <person name="Robbens S."/>
            <person name="Schmutz J."/>
            <person name="Toulza E."/>
            <person name="Wyss T."/>
            <person name="Zelensky A."/>
            <person name="Zhou K."/>
            <person name="Armbrust E.V."/>
            <person name="Bhattacharya D."/>
            <person name="Goodenough U.W."/>
            <person name="Van de Peer Y."/>
            <person name="Grigoriev I.V."/>
        </authorList>
    </citation>
    <scope>NUCLEOTIDE SEQUENCE [LARGE SCALE GENOMIC DNA]</scope>
    <source>
        <strain evidence="2">RCC299 / NOUM17</strain>
    </source>
</reference>
<sequence>MFVIAQTAPALSARRTRAPLRSRRSPAARPVRALQQIIRAQNVQDDFSDSRRAVLLSGTALAANLCMPEFWMPPANAKKIISGSNPAAPGVTCAFLSHGKFPTQTVATASNIPLTDRSSFLSSGTPDFDAWYKVYEGAMNNLTGDMASIFRAVCAKGADGGVNAVIVFPSEYTKGIQAFYDQKKNPLWEGGRKDGWLTGDFQQVYFTPTAFRGAVEGPPPPGKGNGVTLCASGLSAPYDEWFAEFTSPESDQIHDKYGVIASVAGKVQPGSTGFGKSGGAAVYHQHKTPKQATDFGKFIGAFLTGPDAPPSLDISKGFYFNYGGIVADVVYPDKIPKA</sequence>
<dbReference type="EMBL" id="CP001333">
    <property type="protein sequence ID" value="ACO67628.1"/>
    <property type="molecule type" value="Genomic_DNA"/>
</dbReference>
<keyword evidence="2" id="KW-1185">Reference proteome</keyword>
<dbReference type="OrthoDB" id="10670776at2759"/>
<gene>
    <name evidence="1" type="ORF">MICPUN_64470</name>
</gene>
<organism evidence="1 2">
    <name type="scientific">Micromonas commoda (strain RCC299 / NOUM17 / CCMP2709)</name>
    <name type="common">Picoplanktonic green alga</name>
    <dbReference type="NCBI Taxonomy" id="296587"/>
    <lineage>
        <taxon>Eukaryota</taxon>
        <taxon>Viridiplantae</taxon>
        <taxon>Chlorophyta</taxon>
        <taxon>Mamiellophyceae</taxon>
        <taxon>Mamiellales</taxon>
        <taxon>Mamiellaceae</taxon>
        <taxon>Micromonas</taxon>
    </lineage>
</organism>
<dbReference type="KEGG" id="mis:MICPUN_64470"/>
<protein>
    <submittedName>
        <fullName evidence="1">Uncharacterized protein</fullName>
    </submittedName>
</protein>
<dbReference type="Proteomes" id="UP000002009">
    <property type="component" value="Chromosome 15"/>
</dbReference>
<dbReference type="GeneID" id="8249480"/>
<accession>C1EI67</accession>
<evidence type="ECO:0000313" key="2">
    <source>
        <dbReference type="Proteomes" id="UP000002009"/>
    </source>
</evidence>
<proteinExistence type="predicted"/>
<dbReference type="AlphaFoldDB" id="C1EI67"/>
<dbReference type="RefSeq" id="XP_002506370.1">
    <property type="nucleotide sequence ID" value="XM_002506324.1"/>
</dbReference>
<name>C1EI67_MICCC</name>
<dbReference type="InParanoid" id="C1EI67"/>